<comment type="catalytic activity">
    <reaction evidence="2">
        <text>L-tyrosine = (E)-4-coumarate + NH4(+)</text>
        <dbReference type="Rhea" id="RHEA:24906"/>
        <dbReference type="ChEBI" id="CHEBI:12876"/>
        <dbReference type="ChEBI" id="CHEBI:28938"/>
        <dbReference type="ChEBI" id="CHEBI:58315"/>
        <dbReference type="EC" id="4.3.1.23"/>
    </reaction>
</comment>
<dbReference type="OrthoDB" id="9806955at2"/>
<gene>
    <name evidence="4" type="ORF">FAZ98_22510</name>
</gene>
<dbReference type="Proteomes" id="UP000433577">
    <property type="component" value="Chromosome 3"/>
</dbReference>
<keyword evidence="5" id="KW-1185">Reference proteome</keyword>
<dbReference type="InterPro" id="IPR008948">
    <property type="entry name" value="L-Aspartase-like"/>
</dbReference>
<evidence type="ECO:0000256" key="1">
    <source>
        <dbReference type="ARBA" id="ARBA00023239"/>
    </source>
</evidence>
<evidence type="ECO:0000313" key="5">
    <source>
        <dbReference type="Proteomes" id="UP000433577"/>
    </source>
</evidence>
<dbReference type="Gene3D" id="1.10.275.10">
    <property type="entry name" value="Fumarase/aspartase (N-terminal domain)"/>
    <property type="match status" value="1"/>
</dbReference>
<dbReference type="InterPro" id="IPR022313">
    <property type="entry name" value="Phe/His_NH3-lyase_AS"/>
</dbReference>
<dbReference type="AlphaFoldDB" id="A0A7Z2JIQ7"/>
<dbReference type="InterPro" id="IPR001106">
    <property type="entry name" value="Aromatic_Lyase"/>
</dbReference>
<dbReference type="InterPro" id="IPR024083">
    <property type="entry name" value="Fumarase/histidase_N"/>
</dbReference>
<dbReference type="RefSeq" id="WP_158954223.1">
    <property type="nucleotide sequence ID" value="NZ_CP046915.1"/>
</dbReference>
<dbReference type="FunFam" id="1.20.200.10:FF:000012">
    <property type="entry name" value="Tyrosine ammonia-lyase"/>
    <property type="match status" value="1"/>
</dbReference>
<dbReference type="GO" id="GO:0044550">
    <property type="term" value="P:secondary metabolite biosynthetic process"/>
    <property type="evidence" value="ECO:0007669"/>
    <property type="project" value="UniProtKB-ARBA"/>
</dbReference>
<dbReference type="PROSITE" id="PS00488">
    <property type="entry name" value="PAL_HISTIDASE"/>
    <property type="match status" value="1"/>
</dbReference>
<dbReference type="EMBL" id="CP046915">
    <property type="protein sequence ID" value="QGZ64614.1"/>
    <property type="molecule type" value="Genomic_DNA"/>
</dbReference>
<protein>
    <recommendedName>
        <fullName evidence="3">tyrosine ammonia-lyase</fullName>
        <ecNumber evidence="3">4.3.1.23</ecNumber>
    </recommendedName>
</protein>
<dbReference type="Gene3D" id="1.20.200.10">
    <property type="entry name" value="Fumarase/aspartase (Central domain)"/>
    <property type="match status" value="1"/>
</dbReference>
<reference evidence="4 5" key="1">
    <citation type="submission" date="2019-12" db="EMBL/GenBank/DDBJ databases">
        <title>Paraburkholderia acidiphila 7Q-K02 sp. nov and Paraburkholderia acidisoli DHF22 sp. nov., two strains isolated from forest soil.</title>
        <authorList>
            <person name="Gao Z."/>
            <person name="Qiu L."/>
        </authorList>
    </citation>
    <scope>NUCLEOTIDE SEQUENCE [LARGE SCALE GENOMIC DNA]</scope>
    <source>
        <strain evidence="4 5">DHF22</strain>
    </source>
</reference>
<evidence type="ECO:0000313" key="4">
    <source>
        <dbReference type="EMBL" id="QGZ64614.1"/>
    </source>
</evidence>
<accession>A0A7Z2JIQ7</accession>
<dbReference type="Pfam" id="PF00221">
    <property type="entry name" value="Lyase_aromatic"/>
    <property type="match status" value="1"/>
</dbReference>
<organism evidence="4 5">
    <name type="scientific">Paraburkholderia acidisoli</name>
    <dbReference type="NCBI Taxonomy" id="2571748"/>
    <lineage>
        <taxon>Bacteria</taxon>
        <taxon>Pseudomonadati</taxon>
        <taxon>Pseudomonadota</taxon>
        <taxon>Betaproteobacteria</taxon>
        <taxon>Burkholderiales</taxon>
        <taxon>Burkholderiaceae</taxon>
        <taxon>Paraburkholderia</taxon>
    </lineage>
</organism>
<dbReference type="SUPFAM" id="SSF48557">
    <property type="entry name" value="L-aspartase-like"/>
    <property type="match status" value="1"/>
</dbReference>
<dbReference type="GO" id="GO:0052883">
    <property type="term" value="F:tyrosine ammonia-lyase activity"/>
    <property type="evidence" value="ECO:0007669"/>
    <property type="project" value="UniProtKB-EC"/>
</dbReference>
<keyword evidence="1 4" id="KW-0456">Lyase</keyword>
<name>A0A7Z2JIQ7_9BURK</name>
<dbReference type="FunFam" id="1.10.275.10:FF:000005">
    <property type="entry name" value="Histidine ammonia-lyase"/>
    <property type="match status" value="1"/>
</dbReference>
<dbReference type="CDD" id="cd00332">
    <property type="entry name" value="PAL-HAL"/>
    <property type="match status" value="1"/>
</dbReference>
<sequence length="523" mass="55469">MAERDLSDVDAREVVIGGRRLSIEDVVAVARHGAAVRLSDDAAWRARIERGAAFLRRHLAAGATVYGVNTGYGDACVVDVPMALVEALPLQLTRYHGCGLGEYLDDAAALAVIAARLNSLAYGMSGVRLVLLERLADLVNHRVLPRIPAEGSVGASGDLTPLSYVAAALAGERDVQFRGAACTAREAWRALGREPLVLAPKEGLALMNGTAVMTGLACLAFARAAQLARLAARLTALATVALDGRAAHFDALIFEAKPHAGQGEAAAWIRADLAGRPDTPGHRLQDRYSIRCAPHVIGVLGDALAWMRRDIENELNSANDNPLIDPDGERVLHGGNFYGGHIAFAMDGLKTAVANLADLMDRQMALLVDDKFSNGLPRNLTGVRGERAAINHGFKAVQISSSAWTAEALKHTLPASVFSRSTEAHNQDKVSMGTIAARDCLRVLQLTEQVAAAHALACVQAARLRVRMTQTTVLPAPLASLMAEVAATSPFVDEDRALEAELRAMTARIAAGDFIGRHAGDGQ</sequence>
<evidence type="ECO:0000256" key="3">
    <source>
        <dbReference type="ARBA" id="ARBA00066365"/>
    </source>
</evidence>
<dbReference type="KEGG" id="pacs:FAZ98_22510"/>
<proteinExistence type="predicted"/>
<dbReference type="PANTHER" id="PTHR10362">
    <property type="entry name" value="HISTIDINE AMMONIA-LYASE"/>
    <property type="match status" value="1"/>
</dbReference>
<evidence type="ECO:0000256" key="2">
    <source>
        <dbReference type="ARBA" id="ARBA00052500"/>
    </source>
</evidence>
<dbReference type="EC" id="4.3.1.23" evidence="3"/>